<keyword evidence="2" id="KW-1185">Reference proteome</keyword>
<gene>
    <name evidence="1" type="ORF">E5336_08980</name>
</gene>
<accession>A0AC61R6W8</accession>
<name>A0AC61R6W8_9FIRM</name>
<dbReference type="EMBL" id="SRYG01000018">
    <property type="protein sequence ID" value="TGY65413.1"/>
    <property type="molecule type" value="Genomic_DNA"/>
</dbReference>
<evidence type="ECO:0000313" key="2">
    <source>
        <dbReference type="Proteomes" id="UP000308836"/>
    </source>
</evidence>
<sequence>MFIPYLEKRKRENPAANRRQIDLHDNRMAAFVPVCTLLLLLLGTSVFSLATVQEWFRPRYFMTGTFLFFWPIWSYCRGLFMFASVLVVQTLIVVSGFMLGMPGTLAVFLYIFMPGWLAFKDAYRGFFH</sequence>
<proteinExistence type="predicted"/>
<reference evidence="1" key="1">
    <citation type="submission" date="2019-04" db="EMBL/GenBank/DDBJ databases">
        <title>Microbes associate with the intestines of laboratory mice.</title>
        <authorList>
            <person name="Navarre W."/>
            <person name="Wong E."/>
            <person name="Huang K."/>
            <person name="Tropini C."/>
            <person name="Ng K."/>
            <person name="Yu B."/>
        </authorList>
    </citation>
    <scope>NUCLEOTIDE SEQUENCE</scope>
    <source>
        <strain evidence="1">NM09_H32</strain>
    </source>
</reference>
<organism evidence="1 2">
    <name type="scientific">Dubosiella muris</name>
    <dbReference type="NCBI Taxonomy" id="3038133"/>
    <lineage>
        <taxon>Bacteria</taxon>
        <taxon>Bacillati</taxon>
        <taxon>Bacillota</taxon>
        <taxon>Erysipelotrichia</taxon>
        <taxon>Erysipelotrichales</taxon>
        <taxon>Erysipelotrichaceae</taxon>
        <taxon>Dubosiella</taxon>
    </lineage>
</organism>
<evidence type="ECO:0000313" key="1">
    <source>
        <dbReference type="EMBL" id="TGY65413.1"/>
    </source>
</evidence>
<protein>
    <submittedName>
        <fullName evidence="1">Uncharacterized protein</fullName>
    </submittedName>
</protein>
<dbReference type="Proteomes" id="UP000308836">
    <property type="component" value="Unassembled WGS sequence"/>
</dbReference>
<comment type="caution">
    <text evidence="1">The sequence shown here is derived from an EMBL/GenBank/DDBJ whole genome shotgun (WGS) entry which is preliminary data.</text>
</comment>